<dbReference type="PANTHER" id="PTHR37981:SF1">
    <property type="entry name" value="SGNH HYDROLASE-TYPE ESTERASE DOMAIN-CONTAINING PROTEIN"/>
    <property type="match status" value="1"/>
</dbReference>
<dbReference type="EMBL" id="ML739117">
    <property type="protein sequence ID" value="KAE8352808.1"/>
    <property type="molecule type" value="Genomic_DNA"/>
</dbReference>
<sequence length="661" mass="75692">MTDWVRFLLALILLIKPIASQIIRSNASHHDSYMRSHSNSSSLADDPDIDNDPTNMHWIDKWGAIGDSFTAGIGAGSIWSPDPTDRQCSRYDRSYVALLHRHIGPSPKTFQWLACTGAKSDQILDQARRLGKDMDLVVMTAGGNDLCMTDVLKNCIFLAYSQSDCDTAIARAKTNMDHILEPALEDILRELEYHMKPSTGVVVFVSYAQFFHAREGETDVCATNQDWSFPANLGGPFKNLQVTLERRKAFNEVVTLTNQRIEKVIDKVKEKGVKYRLHFANWDDWASDDRVAGQFCWPGSTGEYPDPQQHNLHFFKPDTKKRSKHDDLKKREAPADERKSEPVIQETNSLYDSRLDRTVNPAMEVLHKLDGRAPVRRAGCHTDVDVDKRSFGSGLPDRWGKFFHPNELGHITIASFALAEIITARASVLDVGNPICSDEDRDKFRCNVRDRQRLRYYVQKNLVDKTYKVYCQDVRPRRQPNWQDERVFYKNTPEEHKFSIKLMKGATQYSEQECINSFLKIIHSCDIYRDDNPLSFKHGGLWKKGRYIYELSLGKKARPWPVARQGGTCEGWYKVLLSRYRIKGRLWGTLGNGEALRAIVKECIGGGLTNWEFKYFEESDQDDMEWEATFNTPIWVRHRCFANNKVFRAVGGPNIGCGGND</sequence>
<feature type="region of interest" description="Disordered" evidence="1">
    <location>
        <begin position="302"/>
        <end position="346"/>
    </location>
</feature>
<dbReference type="OrthoDB" id="1896086at2759"/>
<dbReference type="Pfam" id="PF13472">
    <property type="entry name" value="Lipase_GDSL_2"/>
    <property type="match status" value="1"/>
</dbReference>
<evidence type="ECO:0000313" key="4">
    <source>
        <dbReference type="EMBL" id="KAE8352808.1"/>
    </source>
</evidence>
<dbReference type="GO" id="GO:0016788">
    <property type="term" value="F:hydrolase activity, acting on ester bonds"/>
    <property type="evidence" value="ECO:0007669"/>
    <property type="project" value="InterPro"/>
</dbReference>
<evidence type="ECO:0000256" key="2">
    <source>
        <dbReference type="SAM" id="SignalP"/>
    </source>
</evidence>
<keyword evidence="2" id="KW-0732">Signal</keyword>
<evidence type="ECO:0000313" key="5">
    <source>
        <dbReference type="Proteomes" id="UP000327118"/>
    </source>
</evidence>
<protein>
    <submittedName>
        <fullName evidence="4">SGNH hydrolase-type esterase domain-containing protein</fullName>
    </submittedName>
</protein>
<accession>A0A5N6Z5X5</accession>
<dbReference type="SUPFAM" id="SSF52266">
    <property type="entry name" value="SGNH hydrolase"/>
    <property type="match status" value="1"/>
</dbReference>
<dbReference type="GO" id="GO:0006629">
    <property type="term" value="P:lipid metabolic process"/>
    <property type="evidence" value="ECO:0007669"/>
    <property type="project" value="TreeGrafter"/>
</dbReference>
<dbReference type="CDD" id="cd01823">
    <property type="entry name" value="SEST_like"/>
    <property type="match status" value="1"/>
</dbReference>
<evidence type="ECO:0000259" key="3">
    <source>
        <dbReference type="Pfam" id="PF13472"/>
    </source>
</evidence>
<dbReference type="Pfam" id="PF18647">
    <property type="entry name" value="Fungal_lectin_2"/>
    <property type="match status" value="1"/>
</dbReference>
<organism evidence="4 5">
    <name type="scientific">Aspergillus coremiiformis</name>
    <dbReference type="NCBI Taxonomy" id="138285"/>
    <lineage>
        <taxon>Eukaryota</taxon>
        <taxon>Fungi</taxon>
        <taxon>Dikarya</taxon>
        <taxon>Ascomycota</taxon>
        <taxon>Pezizomycotina</taxon>
        <taxon>Eurotiomycetes</taxon>
        <taxon>Eurotiomycetidae</taxon>
        <taxon>Eurotiales</taxon>
        <taxon>Aspergillaceae</taxon>
        <taxon>Aspergillus</taxon>
        <taxon>Aspergillus subgen. Circumdati</taxon>
    </lineage>
</organism>
<proteinExistence type="predicted"/>
<reference evidence="5" key="1">
    <citation type="submission" date="2019-04" db="EMBL/GenBank/DDBJ databases">
        <title>Friends and foes A comparative genomics studyof 23 Aspergillus species from section Flavi.</title>
        <authorList>
            <consortium name="DOE Joint Genome Institute"/>
            <person name="Kjaerbolling I."/>
            <person name="Vesth T."/>
            <person name="Frisvad J.C."/>
            <person name="Nybo J.L."/>
            <person name="Theobald S."/>
            <person name="Kildgaard S."/>
            <person name="Isbrandt T."/>
            <person name="Kuo A."/>
            <person name="Sato A."/>
            <person name="Lyhne E.K."/>
            <person name="Kogle M.E."/>
            <person name="Wiebenga A."/>
            <person name="Kun R.S."/>
            <person name="Lubbers R.J."/>
            <person name="Makela M.R."/>
            <person name="Barry K."/>
            <person name="Chovatia M."/>
            <person name="Clum A."/>
            <person name="Daum C."/>
            <person name="Haridas S."/>
            <person name="He G."/>
            <person name="LaButti K."/>
            <person name="Lipzen A."/>
            <person name="Mondo S."/>
            <person name="Riley R."/>
            <person name="Salamov A."/>
            <person name="Simmons B.A."/>
            <person name="Magnuson J.K."/>
            <person name="Henrissat B."/>
            <person name="Mortensen U.H."/>
            <person name="Larsen T.O."/>
            <person name="Devries R.P."/>
            <person name="Grigoriev I.V."/>
            <person name="Machida M."/>
            <person name="Baker S.E."/>
            <person name="Andersen M.R."/>
        </authorList>
    </citation>
    <scope>NUCLEOTIDE SEQUENCE [LARGE SCALE GENOMIC DNA]</scope>
    <source>
        <strain evidence="5">CBS 553.77</strain>
    </source>
</reference>
<dbReference type="InterPro" id="IPR013830">
    <property type="entry name" value="SGNH_hydro"/>
</dbReference>
<dbReference type="InterPro" id="IPR036514">
    <property type="entry name" value="SGNH_hydro_sf"/>
</dbReference>
<name>A0A5N6Z5X5_9EURO</name>
<feature type="compositionally biased region" description="Basic and acidic residues" evidence="1">
    <location>
        <begin position="315"/>
        <end position="341"/>
    </location>
</feature>
<evidence type="ECO:0000256" key="1">
    <source>
        <dbReference type="SAM" id="MobiDB-lite"/>
    </source>
</evidence>
<feature type="domain" description="SGNH hydrolase-type esterase" evidence="3">
    <location>
        <begin position="64"/>
        <end position="255"/>
    </location>
</feature>
<feature type="signal peptide" evidence="2">
    <location>
        <begin position="1"/>
        <end position="20"/>
    </location>
</feature>
<gene>
    <name evidence="4" type="ORF">BDV28DRAFT_165306</name>
</gene>
<dbReference type="AlphaFoldDB" id="A0A5N6Z5X5"/>
<dbReference type="Proteomes" id="UP000327118">
    <property type="component" value="Unassembled WGS sequence"/>
</dbReference>
<feature type="chain" id="PRO_5024804257" evidence="2">
    <location>
        <begin position="21"/>
        <end position="661"/>
    </location>
</feature>
<dbReference type="Gene3D" id="3.40.50.1110">
    <property type="entry name" value="SGNH hydrolase"/>
    <property type="match status" value="1"/>
</dbReference>
<dbReference type="InterPro" id="IPR037460">
    <property type="entry name" value="SEST-like"/>
</dbReference>
<keyword evidence="5" id="KW-1185">Reference proteome</keyword>
<dbReference type="PANTHER" id="PTHR37981">
    <property type="entry name" value="LIPASE 2"/>
    <property type="match status" value="1"/>
</dbReference>
<keyword evidence="4" id="KW-0378">Hydrolase</keyword>